<gene>
    <name evidence="1" type="ORF">NDU88_002254</name>
</gene>
<sequence>MVFLLHSHRLPVSPHLVADQKPSVIAVSIDLVRRQKYLEVTAPRDRALLHSQLRGAVMHYLPARGSRCPQKAPLN</sequence>
<name>A0AAV7MPZ8_PLEWA</name>
<evidence type="ECO:0000313" key="1">
    <source>
        <dbReference type="EMBL" id="KAJ1104845.1"/>
    </source>
</evidence>
<protein>
    <submittedName>
        <fullName evidence="1">Uncharacterized protein</fullName>
    </submittedName>
</protein>
<reference evidence="1" key="1">
    <citation type="journal article" date="2022" name="bioRxiv">
        <title>Sequencing and chromosome-scale assembly of the giantPleurodeles waltlgenome.</title>
        <authorList>
            <person name="Brown T."/>
            <person name="Elewa A."/>
            <person name="Iarovenko S."/>
            <person name="Subramanian E."/>
            <person name="Araus A.J."/>
            <person name="Petzold A."/>
            <person name="Susuki M."/>
            <person name="Suzuki K.-i.T."/>
            <person name="Hayashi T."/>
            <person name="Toyoda A."/>
            <person name="Oliveira C."/>
            <person name="Osipova E."/>
            <person name="Leigh N.D."/>
            <person name="Simon A."/>
            <person name="Yun M.H."/>
        </authorList>
    </citation>
    <scope>NUCLEOTIDE SEQUENCE</scope>
    <source>
        <strain evidence="1">20211129_DDA</strain>
        <tissue evidence="1">Liver</tissue>
    </source>
</reference>
<organism evidence="1 2">
    <name type="scientific">Pleurodeles waltl</name>
    <name type="common">Iberian ribbed newt</name>
    <dbReference type="NCBI Taxonomy" id="8319"/>
    <lineage>
        <taxon>Eukaryota</taxon>
        <taxon>Metazoa</taxon>
        <taxon>Chordata</taxon>
        <taxon>Craniata</taxon>
        <taxon>Vertebrata</taxon>
        <taxon>Euteleostomi</taxon>
        <taxon>Amphibia</taxon>
        <taxon>Batrachia</taxon>
        <taxon>Caudata</taxon>
        <taxon>Salamandroidea</taxon>
        <taxon>Salamandridae</taxon>
        <taxon>Pleurodelinae</taxon>
        <taxon>Pleurodeles</taxon>
    </lineage>
</organism>
<dbReference type="EMBL" id="JANPWB010000013">
    <property type="protein sequence ID" value="KAJ1104845.1"/>
    <property type="molecule type" value="Genomic_DNA"/>
</dbReference>
<comment type="caution">
    <text evidence="1">The sequence shown here is derived from an EMBL/GenBank/DDBJ whole genome shotgun (WGS) entry which is preliminary data.</text>
</comment>
<proteinExistence type="predicted"/>
<evidence type="ECO:0000313" key="2">
    <source>
        <dbReference type="Proteomes" id="UP001066276"/>
    </source>
</evidence>
<accession>A0AAV7MPZ8</accession>
<dbReference type="AlphaFoldDB" id="A0AAV7MPZ8"/>
<keyword evidence="2" id="KW-1185">Reference proteome</keyword>
<dbReference type="Proteomes" id="UP001066276">
    <property type="component" value="Chromosome 9"/>
</dbReference>